<proteinExistence type="predicted"/>
<organism evidence="1 2">
    <name type="scientific">Lasiosphaeria miniovina</name>
    <dbReference type="NCBI Taxonomy" id="1954250"/>
    <lineage>
        <taxon>Eukaryota</taxon>
        <taxon>Fungi</taxon>
        <taxon>Dikarya</taxon>
        <taxon>Ascomycota</taxon>
        <taxon>Pezizomycotina</taxon>
        <taxon>Sordariomycetes</taxon>
        <taxon>Sordariomycetidae</taxon>
        <taxon>Sordariales</taxon>
        <taxon>Lasiosphaeriaceae</taxon>
        <taxon>Lasiosphaeria</taxon>
    </lineage>
</organism>
<evidence type="ECO:0000313" key="2">
    <source>
        <dbReference type="Proteomes" id="UP001172101"/>
    </source>
</evidence>
<dbReference type="Proteomes" id="UP001172101">
    <property type="component" value="Unassembled WGS sequence"/>
</dbReference>
<protein>
    <submittedName>
        <fullName evidence="1">Uncharacterized protein</fullName>
    </submittedName>
</protein>
<dbReference type="GeneID" id="85323612"/>
<evidence type="ECO:0000313" key="1">
    <source>
        <dbReference type="EMBL" id="KAK0709964.1"/>
    </source>
</evidence>
<accession>A0AA40A646</accession>
<sequence length="357" mass="39554">MPPGIGFDPFQLYSPANVTVADNEFESVLGHTLATVPPIVFICHSLGDIVLKTALMVAGDQRRVVSRCNLRGGDEYCGGLMKLSISTLQRWVLGHPDHQYLAHWARFGGQQVRKCLGKPYPHALGFQYHEHAPPSAHTDAGNLHDLDVQIGTTPHSVFYQNPRHSSSSIITHLGSKRLAQPNADQARSSWQSQDAIQAKQRLGPFDDRKKLDEEMSITKMLIAVYDQLARCCLSMCNSPADASPPARERQIGDLNKARDFARRSEKLVANQVDRFRPSGLGLGYASVPRFRRELKLLEDELSTLQASGHRGVEGLLTSIKMIERANTSLESRGWLLAHDGLVCSRMGLRACDRLGTK</sequence>
<name>A0AA40A646_9PEZI</name>
<dbReference type="AlphaFoldDB" id="A0AA40A646"/>
<gene>
    <name evidence="1" type="ORF">B0T26DRAFT_679306</name>
</gene>
<comment type="caution">
    <text evidence="1">The sequence shown here is derived from an EMBL/GenBank/DDBJ whole genome shotgun (WGS) entry which is preliminary data.</text>
</comment>
<dbReference type="EMBL" id="JAUIRO010000006">
    <property type="protein sequence ID" value="KAK0709964.1"/>
    <property type="molecule type" value="Genomic_DNA"/>
</dbReference>
<keyword evidence="2" id="KW-1185">Reference proteome</keyword>
<dbReference type="RefSeq" id="XP_060293268.1">
    <property type="nucleotide sequence ID" value="XM_060440342.1"/>
</dbReference>
<reference evidence="1" key="1">
    <citation type="submission" date="2023-06" db="EMBL/GenBank/DDBJ databases">
        <title>Genome-scale phylogeny and comparative genomics of the fungal order Sordariales.</title>
        <authorList>
            <consortium name="Lawrence Berkeley National Laboratory"/>
            <person name="Hensen N."/>
            <person name="Bonometti L."/>
            <person name="Westerberg I."/>
            <person name="Brannstrom I.O."/>
            <person name="Guillou S."/>
            <person name="Cros-Aarteil S."/>
            <person name="Calhoun S."/>
            <person name="Haridas S."/>
            <person name="Kuo A."/>
            <person name="Mondo S."/>
            <person name="Pangilinan J."/>
            <person name="Riley R."/>
            <person name="LaButti K."/>
            <person name="Andreopoulos B."/>
            <person name="Lipzen A."/>
            <person name="Chen C."/>
            <person name="Yanf M."/>
            <person name="Daum C."/>
            <person name="Ng V."/>
            <person name="Clum A."/>
            <person name="Steindorff A."/>
            <person name="Ohm R."/>
            <person name="Martin F."/>
            <person name="Silar P."/>
            <person name="Natvig D."/>
            <person name="Lalanne C."/>
            <person name="Gautier V."/>
            <person name="Ament-velasquez S.L."/>
            <person name="Kruys A."/>
            <person name="Hutchinson M.I."/>
            <person name="Powell A.J."/>
            <person name="Barry K."/>
            <person name="Miller A.N."/>
            <person name="Grigoriev I.V."/>
            <person name="Debuchy R."/>
            <person name="Gladieux P."/>
            <person name="Thoren M.H."/>
            <person name="Johannesson H."/>
        </authorList>
    </citation>
    <scope>NUCLEOTIDE SEQUENCE</scope>
    <source>
        <strain evidence="1">SMH2392-1A</strain>
    </source>
</reference>